<evidence type="ECO:0000256" key="3">
    <source>
        <dbReference type="ARBA" id="ARBA00022833"/>
    </source>
</evidence>
<comment type="caution">
    <text evidence="8">The sequence shown here is derived from an EMBL/GenBank/DDBJ whole genome shotgun (WGS) entry which is preliminary data.</text>
</comment>
<sequence>MYLHPLLTNPNTHRLADIVPAPRPAQYIASMAESSSQGSRISAGSHGVRGLLRSRPPVPYREGPLAYEPAVVCMCNRKAPRWIAWSDDNPGRRYYRCSRARTDGDCGFYEWYDPEHTTFMKNLLFDIRNAVWELRSKAEDNAELKQINDLLSSENKEKDLVLKAQERDLEEKNKELEEKNKQLVLLANKITEGSRCSIFCCGFVMLLVGLFVGMMLGAI</sequence>
<gene>
    <name evidence="8" type="ORF">PVAP13_8KG168400</name>
</gene>
<accession>A0A8T0PU90</accession>
<name>A0A8T0PU90_PANVG</name>
<dbReference type="InterPro" id="IPR010666">
    <property type="entry name" value="Znf_GRF"/>
</dbReference>
<dbReference type="AlphaFoldDB" id="A0A8T0PU90"/>
<keyword evidence="6" id="KW-1133">Transmembrane helix</keyword>
<keyword evidence="6" id="KW-0812">Transmembrane</keyword>
<protein>
    <recommendedName>
        <fullName evidence="7">GRF-type domain-containing protein</fullName>
    </recommendedName>
</protein>
<reference evidence="8" key="1">
    <citation type="submission" date="2020-05" db="EMBL/GenBank/DDBJ databases">
        <title>WGS assembly of Panicum virgatum.</title>
        <authorList>
            <person name="Lovell J.T."/>
            <person name="Jenkins J."/>
            <person name="Shu S."/>
            <person name="Juenger T.E."/>
            <person name="Schmutz J."/>
        </authorList>
    </citation>
    <scope>NUCLEOTIDE SEQUENCE</scope>
    <source>
        <strain evidence="8">AP13</strain>
    </source>
</reference>
<evidence type="ECO:0000256" key="6">
    <source>
        <dbReference type="SAM" id="Phobius"/>
    </source>
</evidence>
<evidence type="ECO:0000256" key="2">
    <source>
        <dbReference type="ARBA" id="ARBA00022771"/>
    </source>
</evidence>
<keyword evidence="2 4" id="KW-0863">Zinc-finger</keyword>
<keyword evidence="1" id="KW-0479">Metal-binding</keyword>
<dbReference type="Pfam" id="PF06839">
    <property type="entry name" value="Zn_ribbon_GRF"/>
    <property type="match status" value="1"/>
</dbReference>
<dbReference type="PROSITE" id="PS51999">
    <property type="entry name" value="ZF_GRF"/>
    <property type="match status" value="1"/>
</dbReference>
<keyword evidence="3" id="KW-0862">Zinc</keyword>
<evidence type="ECO:0000313" key="8">
    <source>
        <dbReference type="EMBL" id="KAG2561614.1"/>
    </source>
</evidence>
<feature type="coiled-coil region" evidence="5">
    <location>
        <begin position="155"/>
        <end position="189"/>
    </location>
</feature>
<feature type="domain" description="GRF-type" evidence="7">
    <location>
        <begin position="73"/>
        <end position="115"/>
    </location>
</feature>
<proteinExistence type="predicted"/>
<evidence type="ECO:0000256" key="1">
    <source>
        <dbReference type="ARBA" id="ARBA00022723"/>
    </source>
</evidence>
<keyword evidence="5" id="KW-0175">Coiled coil</keyword>
<dbReference type="EMBL" id="CM029051">
    <property type="protein sequence ID" value="KAG2561614.1"/>
    <property type="molecule type" value="Genomic_DNA"/>
</dbReference>
<feature type="transmembrane region" description="Helical" evidence="6">
    <location>
        <begin position="196"/>
        <end position="218"/>
    </location>
</feature>
<evidence type="ECO:0000256" key="5">
    <source>
        <dbReference type="SAM" id="Coils"/>
    </source>
</evidence>
<evidence type="ECO:0000313" key="9">
    <source>
        <dbReference type="Proteomes" id="UP000823388"/>
    </source>
</evidence>
<keyword evidence="9" id="KW-1185">Reference proteome</keyword>
<dbReference type="GO" id="GO:0008270">
    <property type="term" value="F:zinc ion binding"/>
    <property type="evidence" value="ECO:0007669"/>
    <property type="project" value="UniProtKB-KW"/>
</dbReference>
<dbReference type="Proteomes" id="UP000823388">
    <property type="component" value="Chromosome 8K"/>
</dbReference>
<evidence type="ECO:0000256" key="4">
    <source>
        <dbReference type="PROSITE-ProRule" id="PRU01343"/>
    </source>
</evidence>
<keyword evidence="6" id="KW-0472">Membrane</keyword>
<dbReference type="PANTHER" id="PTHR33248">
    <property type="entry name" value="ZINC ION-BINDING PROTEIN"/>
    <property type="match status" value="1"/>
</dbReference>
<organism evidence="8 9">
    <name type="scientific">Panicum virgatum</name>
    <name type="common">Blackwell switchgrass</name>
    <dbReference type="NCBI Taxonomy" id="38727"/>
    <lineage>
        <taxon>Eukaryota</taxon>
        <taxon>Viridiplantae</taxon>
        <taxon>Streptophyta</taxon>
        <taxon>Embryophyta</taxon>
        <taxon>Tracheophyta</taxon>
        <taxon>Spermatophyta</taxon>
        <taxon>Magnoliopsida</taxon>
        <taxon>Liliopsida</taxon>
        <taxon>Poales</taxon>
        <taxon>Poaceae</taxon>
        <taxon>PACMAD clade</taxon>
        <taxon>Panicoideae</taxon>
        <taxon>Panicodae</taxon>
        <taxon>Paniceae</taxon>
        <taxon>Panicinae</taxon>
        <taxon>Panicum</taxon>
        <taxon>Panicum sect. Hiantes</taxon>
    </lineage>
</organism>
<evidence type="ECO:0000259" key="7">
    <source>
        <dbReference type="PROSITE" id="PS51999"/>
    </source>
</evidence>